<gene>
    <name evidence="2" type="ORF">SCLCIDRAFT_1206788</name>
</gene>
<sequence>MATLVRTPAAEDLQQECTIHSFRHDVPAPFPIERFMNLERSSDDDVLNQLATERVEYDVPEVVNSPDNLATWKDIQLSVSAVQQSCLMILSGLLSVSTVLSSSTQPSTHELPTRTLPSSLTSAVADSCSRTEILATLVNTLRTRDGILDPEVSQSQSDDLDRQGSTDEAALLDQLHDLVDALGPSMHRHDAHLAQAIVALLAELQQLPASFSASPSSYTSSSTQRVSPSTDGDPHLVLTTLKKKLSSLQPNTTNGASSSSHAVRPTPVQTVQVALLWSRVDEQLEVVVELCKARAGAESHLDPFSDAANISGVDTIPSRAPSFDAQHLLPPQYEYEYDVSHEDMPPAYPADLALAPPRRSLAYDRKAPLESEYPPEKVSAVPSTSQSVSEAERSTALDLDLVTHAIDRLYAVAPQLADQRVELRREKITQMQKAQNNKGKSPATTIADDAELDKMFYLLGRANSREMADQSVAFDPGRKERVRGKLNLEQQRYTYIEHIVERSSIGRLRSQDAEPSSRQSSPVEDVGHSYPPKPIQTQVGNTPREGDGGLEGLSIDKTSSPLSLGRSDSLEVPTHNRSRSRSSSAPHLAWLKPASKDRSGTANSNKEERPYTPKSSSSTSSMKRLSGRFGSKSRPTSSGGATINGALDIVYVAEHHETLRHVLVFIALAGTSNNTSTTSTGILSAEVLPSTSSGTSGDWLLLRLSGTPSPPLTLPVSVTPGVKDVIGRNSHWEVKLSCTQPPQQPFGIANGSQTNVASESDDPPLLTASQLNSLLPTSYTCASCLLPLVSVVPTRYSDLPSEYWEELVEAWMCHPDGQILAKGRMHMHAEAGKGGHGFGFWPTQDEALVGGSYVLFEGSAIVEGNVVEVVGSERGDNACLVRCICGGMIGRRHERKQGDGSIVRMYRLSKYAIRPINHTVECPKIPMSAFIVRDMLEHVQAHATYRFVLSDEEEEKPRLLVWLFKPKIRISYMLASPLLLPKHDSVDASKVLYKILGPDSTMDIKKLLDKYPGFPQAEYLFYPMDVCRKLAALLSESTRGYPESLRSMTGLDVGWLCRG</sequence>
<reference evidence="2 3" key="1">
    <citation type="submission" date="2014-04" db="EMBL/GenBank/DDBJ databases">
        <authorList>
            <consortium name="DOE Joint Genome Institute"/>
            <person name="Kuo A."/>
            <person name="Kohler A."/>
            <person name="Nagy L.G."/>
            <person name="Floudas D."/>
            <person name="Copeland A."/>
            <person name="Barry K.W."/>
            <person name="Cichocki N."/>
            <person name="Veneault-Fourrey C."/>
            <person name="LaButti K."/>
            <person name="Lindquist E.A."/>
            <person name="Lipzen A."/>
            <person name="Lundell T."/>
            <person name="Morin E."/>
            <person name="Murat C."/>
            <person name="Sun H."/>
            <person name="Tunlid A."/>
            <person name="Henrissat B."/>
            <person name="Grigoriev I.V."/>
            <person name="Hibbett D.S."/>
            <person name="Martin F."/>
            <person name="Nordberg H.P."/>
            <person name="Cantor M.N."/>
            <person name="Hua S.X."/>
        </authorList>
    </citation>
    <scope>NUCLEOTIDE SEQUENCE [LARGE SCALE GENOMIC DNA]</scope>
    <source>
        <strain evidence="2 3">Foug A</strain>
    </source>
</reference>
<dbReference type="InterPro" id="IPR019193">
    <property type="entry name" value="UBQ-conj_enz_E2-bd_prot"/>
</dbReference>
<dbReference type="PANTHER" id="PTHR31531:SF2">
    <property type="entry name" value="E3 UBIQUITIN-PROTEIN LIGASE E3D"/>
    <property type="match status" value="1"/>
</dbReference>
<proteinExistence type="predicted"/>
<organism evidence="2 3">
    <name type="scientific">Scleroderma citrinum Foug A</name>
    <dbReference type="NCBI Taxonomy" id="1036808"/>
    <lineage>
        <taxon>Eukaryota</taxon>
        <taxon>Fungi</taxon>
        <taxon>Dikarya</taxon>
        <taxon>Basidiomycota</taxon>
        <taxon>Agaricomycotina</taxon>
        <taxon>Agaricomycetes</taxon>
        <taxon>Agaricomycetidae</taxon>
        <taxon>Boletales</taxon>
        <taxon>Sclerodermatineae</taxon>
        <taxon>Sclerodermataceae</taxon>
        <taxon>Scleroderma</taxon>
    </lineage>
</organism>
<dbReference type="GO" id="GO:0005634">
    <property type="term" value="C:nucleus"/>
    <property type="evidence" value="ECO:0007669"/>
    <property type="project" value="TreeGrafter"/>
</dbReference>
<dbReference type="GO" id="GO:0000151">
    <property type="term" value="C:ubiquitin ligase complex"/>
    <property type="evidence" value="ECO:0007669"/>
    <property type="project" value="TreeGrafter"/>
</dbReference>
<dbReference type="GO" id="GO:0043161">
    <property type="term" value="P:proteasome-mediated ubiquitin-dependent protein catabolic process"/>
    <property type="evidence" value="ECO:0007669"/>
    <property type="project" value="TreeGrafter"/>
</dbReference>
<dbReference type="AlphaFoldDB" id="A0A0C3B080"/>
<name>A0A0C3B080_9AGAM</name>
<feature type="region of interest" description="Disordered" evidence="1">
    <location>
        <begin position="506"/>
        <end position="640"/>
    </location>
</feature>
<dbReference type="GO" id="GO:0031624">
    <property type="term" value="F:ubiquitin conjugating enzyme binding"/>
    <property type="evidence" value="ECO:0007669"/>
    <property type="project" value="TreeGrafter"/>
</dbReference>
<protein>
    <recommendedName>
        <fullName evidence="4">HECT-like ubiquitin-conjugating enzyme-binding-domain-containing protein</fullName>
    </recommendedName>
</protein>
<evidence type="ECO:0008006" key="4">
    <source>
        <dbReference type="Google" id="ProtNLM"/>
    </source>
</evidence>
<keyword evidence="3" id="KW-1185">Reference proteome</keyword>
<dbReference type="PANTHER" id="PTHR31531">
    <property type="entry name" value="E3 UBIQUITIN-PROTEIN LIGASE E3D FAMILY MEMBER"/>
    <property type="match status" value="1"/>
</dbReference>
<feature type="compositionally biased region" description="Low complexity" evidence="1">
    <location>
        <begin position="211"/>
        <end position="230"/>
    </location>
</feature>
<dbReference type="GO" id="GO:0000209">
    <property type="term" value="P:protein polyubiquitination"/>
    <property type="evidence" value="ECO:0007669"/>
    <property type="project" value="TreeGrafter"/>
</dbReference>
<dbReference type="GO" id="GO:0030332">
    <property type="term" value="F:cyclin binding"/>
    <property type="evidence" value="ECO:0007669"/>
    <property type="project" value="TreeGrafter"/>
</dbReference>
<reference evidence="3" key="2">
    <citation type="submission" date="2015-01" db="EMBL/GenBank/DDBJ databases">
        <title>Evolutionary Origins and Diversification of the Mycorrhizal Mutualists.</title>
        <authorList>
            <consortium name="DOE Joint Genome Institute"/>
            <consortium name="Mycorrhizal Genomics Consortium"/>
            <person name="Kohler A."/>
            <person name="Kuo A."/>
            <person name="Nagy L.G."/>
            <person name="Floudas D."/>
            <person name="Copeland A."/>
            <person name="Barry K.W."/>
            <person name="Cichocki N."/>
            <person name="Veneault-Fourrey C."/>
            <person name="LaButti K."/>
            <person name="Lindquist E.A."/>
            <person name="Lipzen A."/>
            <person name="Lundell T."/>
            <person name="Morin E."/>
            <person name="Murat C."/>
            <person name="Riley R."/>
            <person name="Ohm R."/>
            <person name="Sun H."/>
            <person name="Tunlid A."/>
            <person name="Henrissat B."/>
            <person name="Grigoriev I.V."/>
            <person name="Hibbett D.S."/>
            <person name="Martin F."/>
        </authorList>
    </citation>
    <scope>NUCLEOTIDE SEQUENCE [LARGE SCALE GENOMIC DNA]</scope>
    <source>
        <strain evidence="3">Foug A</strain>
    </source>
</reference>
<dbReference type="Proteomes" id="UP000053989">
    <property type="component" value="Unassembled WGS sequence"/>
</dbReference>
<feature type="compositionally biased region" description="Polar residues" evidence="1">
    <location>
        <begin position="513"/>
        <end position="522"/>
    </location>
</feature>
<dbReference type="InParanoid" id="A0A0C3B080"/>
<dbReference type="EMBL" id="KN822004">
    <property type="protein sequence ID" value="KIM70652.1"/>
    <property type="molecule type" value="Genomic_DNA"/>
</dbReference>
<feature type="region of interest" description="Disordered" evidence="1">
    <location>
        <begin position="370"/>
        <end position="391"/>
    </location>
</feature>
<dbReference type="GO" id="GO:0005829">
    <property type="term" value="C:cytosol"/>
    <property type="evidence" value="ECO:0007669"/>
    <property type="project" value="TreeGrafter"/>
</dbReference>
<evidence type="ECO:0000313" key="2">
    <source>
        <dbReference type="EMBL" id="KIM70652.1"/>
    </source>
</evidence>
<dbReference type="STRING" id="1036808.A0A0C3B080"/>
<evidence type="ECO:0000313" key="3">
    <source>
        <dbReference type="Proteomes" id="UP000053989"/>
    </source>
</evidence>
<dbReference type="HOGENOM" id="CLU_303505_0_0_1"/>
<accession>A0A0C3B080</accession>
<feature type="compositionally biased region" description="Basic and acidic residues" evidence="1">
    <location>
        <begin position="594"/>
        <end position="611"/>
    </location>
</feature>
<evidence type="ECO:0000256" key="1">
    <source>
        <dbReference type="SAM" id="MobiDB-lite"/>
    </source>
</evidence>
<dbReference type="OrthoDB" id="66510at2759"/>
<dbReference type="GO" id="GO:0051865">
    <property type="term" value="P:protein autoubiquitination"/>
    <property type="evidence" value="ECO:0007669"/>
    <property type="project" value="TreeGrafter"/>
</dbReference>
<feature type="region of interest" description="Disordered" evidence="1">
    <location>
        <begin position="211"/>
        <end position="235"/>
    </location>
</feature>
<dbReference type="GO" id="GO:0061630">
    <property type="term" value="F:ubiquitin protein ligase activity"/>
    <property type="evidence" value="ECO:0007669"/>
    <property type="project" value="TreeGrafter"/>
</dbReference>
<dbReference type="Pfam" id="PF09814">
    <property type="entry name" value="HECT_2"/>
    <property type="match status" value="1"/>
</dbReference>
<dbReference type="GO" id="GO:0006513">
    <property type="term" value="P:protein monoubiquitination"/>
    <property type="evidence" value="ECO:0007669"/>
    <property type="project" value="TreeGrafter"/>
</dbReference>